<name>A0ACB8ZSW8_CICIN</name>
<gene>
    <name evidence="1" type="ORF">L2E82_45751</name>
</gene>
<reference evidence="2" key="1">
    <citation type="journal article" date="2022" name="Mol. Ecol. Resour.">
        <title>The genomes of chicory, endive, great burdock and yacon provide insights into Asteraceae palaeo-polyploidization history and plant inulin production.</title>
        <authorList>
            <person name="Fan W."/>
            <person name="Wang S."/>
            <person name="Wang H."/>
            <person name="Wang A."/>
            <person name="Jiang F."/>
            <person name="Liu H."/>
            <person name="Zhao H."/>
            <person name="Xu D."/>
            <person name="Zhang Y."/>
        </authorList>
    </citation>
    <scope>NUCLEOTIDE SEQUENCE [LARGE SCALE GENOMIC DNA]</scope>
    <source>
        <strain evidence="2">cv. Punajuju</strain>
    </source>
</reference>
<comment type="caution">
    <text evidence="1">The sequence shown here is derived from an EMBL/GenBank/DDBJ whole genome shotgun (WGS) entry which is preliminary data.</text>
</comment>
<dbReference type="EMBL" id="CM042016">
    <property type="protein sequence ID" value="KAI3701107.1"/>
    <property type="molecule type" value="Genomic_DNA"/>
</dbReference>
<evidence type="ECO:0000313" key="1">
    <source>
        <dbReference type="EMBL" id="KAI3701107.1"/>
    </source>
</evidence>
<dbReference type="Proteomes" id="UP001055811">
    <property type="component" value="Linkage Group LG08"/>
</dbReference>
<reference evidence="1 2" key="2">
    <citation type="journal article" date="2022" name="Mol. Ecol. Resour.">
        <title>The genomes of chicory, endive, great burdock and yacon provide insights into Asteraceae paleo-polyploidization history and plant inulin production.</title>
        <authorList>
            <person name="Fan W."/>
            <person name="Wang S."/>
            <person name="Wang H."/>
            <person name="Wang A."/>
            <person name="Jiang F."/>
            <person name="Liu H."/>
            <person name="Zhao H."/>
            <person name="Xu D."/>
            <person name="Zhang Y."/>
        </authorList>
    </citation>
    <scope>NUCLEOTIDE SEQUENCE [LARGE SCALE GENOMIC DNA]</scope>
    <source>
        <strain evidence="2">cv. Punajuju</strain>
        <tissue evidence="1">Leaves</tissue>
    </source>
</reference>
<sequence>MPSCFTSLNLTIHIFKSLAGNDQSHVTYPEKSRTIPGLETGQYGHFYESKQKMYQNLGFVNKPSTVKILVSRMVKLGPSNGGAREAERVERSSNCGKGERAQVRSKMEGLTAIYRVAEGEQQRDTWIRRE</sequence>
<keyword evidence="2" id="KW-1185">Reference proteome</keyword>
<protein>
    <submittedName>
        <fullName evidence="1">Uncharacterized protein</fullName>
    </submittedName>
</protein>
<proteinExistence type="predicted"/>
<evidence type="ECO:0000313" key="2">
    <source>
        <dbReference type="Proteomes" id="UP001055811"/>
    </source>
</evidence>
<accession>A0ACB8ZSW8</accession>
<organism evidence="1 2">
    <name type="scientific">Cichorium intybus</name>
    <name type="common">Chicory</name>
    <dbReference type="NCBI Taxonomy" id="13427"/>
    <lineage>
        <taxon>Eukaryota</taxon>
        <taxon>Viridiplantae</taxon>
        <taxon>Streptophyta</taxon>
        <taxon>Embryophyta</taxon>
        <taxon>Tracheophyta</taxon>
        <taxon>Spermatophyta</taxon>
        <taxon>Magnoliopsida</taxon>
        <taxon>eudicotyledons</taxon>
        <taxon>Gunneridae</taxon>
        <taxon>Pentapetalae</taxon>
        <taxon>asterids</taxon>
        <taxon>campanulids</taxon>
        <taxon>Asterales</taxon>
        <taxon>Asteraceae</taxon>
        <taxon>Cichorioideae</taxon>
        <taxon>Cichorieae</taxon>
        <taxon>Cichoriinae</taxon>
        <taxon>Cichorium</taxon>
    </lineage>
</organism>